<dbReference type="InterPro" id="IPR041662">
    <property type="entry name" value="SusD-like_2"/>
</dbReference>
<dbReference type="Pfam" id="PF12771">
    <property type="entry name" value="SusD-like_2"/>
    <property type="match status" value="1"/>
</dbReference>
<accession>A0A1L7I5V3</accession>
<dbReference type="Proteomes" id="UP000186230">
    <property type="component" value="Chromosome"/>
</dbReference>
<dbReference type="KEGG" id="gfl:GRFL_1768"/>
<gene>
    <name evidence="1" type="ORF">GRFL_1768</name>
</gene>
<evidence type="ECO:0000313" key="2">
    <source>
        <dbReference type="Proteomes" id="UP000186230"/>
    </source>
</evidence>
<dbReference type="SUPFAM" id="SSF48452">
    <property type="entry name" value="TPR-like"/>
    <property type="match status" value="1"/>
</dbReference>
<keyword evidence="2" id="KW-1185">Reference proteome</keyword>
<evidence type="ECO:0000313" key="1">
    <source>
        <dbReference type="EMBL" id="APU68492.1"/>
    </source>
</evidence>
<dbReference type="OrthoDB" id="725917at2"/>
<dbReference type="AlphaFoldDB" id="A0A1L7I5V3"/>
<proteinExistence type="predicted"/>
<dbReference type="STRING" id="1229726.GRFL_1768"/>
<organism evidence="1 2">
    <name type="scientific">Christiangramia flava JLT2011</name>
    <dbReference type="NCBI Taxonomy" id="1229726"/>
    <lineage>
        <taxon>Bacteria</taxon>
        <taxon>Pseudomonadati</taxon>
        <taxon>Bacteroidota</taxon>
        <taxon>Flavobacteriia</taxon>
        <taxon>Flavobacteriales</taxon>
        <taxon>Flavobacteriaceae</taxon>
        <taxon>Christiangramia</taxon>
    </lineage>
</organism>
<dbReference type="Gene3D" id="1.25.40.390">
    <property type="match status" value="1"/>
</dbReference>
<protein>
    <submittedName>
        <fullName evidence="1">Uncharacterized protein</fullName>
    </submittedName>
</protein>
<name>A0A1L7I5V3_9FLAO</name>
<reference evidence="1 2" key="1">
    <citation type="submission" date="2016-07" db="EMBL/GenBank/DDBJ databases">
        <title>Multi-omics approach to identify versatile polysaccharide utilization systems of a marine flavobacterium Gramella flava.</title>
        <authorList>
            <person name="Tang K."/>
        </authorList>
    </citation>
    <scope>NUCLEOTIDE SEQUENCE [LARGE SCALE GENOMIC DNA]</scope>
    <source>
        <strain evidence="1 2">JLT2011</strain>
    </source>
</reference>
<dbReference type="EMBL" id="CP016359">
    <property type="protein sequence ID" value="APU68492.1"/>
    <property type="molecule type" value="Genomic_DNA"/>
</dbReference>
<dbReference type="InterPro" id="IPR011990">
    <property type="entry name" value="TPR-like_helical_dom_sf"/>
</dbReference>
<sequence>MKKVVYISAILILILSANSCTKDFKEINTNPNAPLEVEPSLLLREVIYDYGEQMSYEGFVAGNLLGQYLTALDFNLFDRHALKSPQLGGNPWPVIYTNLRDNEIILQQSQNEPAYRVYEGPALILKAYMAAALTDLYGDVPYYNAFRGKELTTTPAYDAQEDIYLGEGGILDNLAKGIAAIQAYEGSIPLEGDILFNGDLTKWVRFANSLRIKHLMRISSKMDVSAELQQIYSEGDYIMNNQQNAVFDFTSGEPNSFRMEQLRVGDFNNFVMAETMDEILSELNDARVAVLFRPTANDGNTYNGLINGIDASQTSISPADYSYAGMIFRENTAMLDANFLTAWETKFWLAEAAEKGYISADAEMLYNEGVMQAFDYWNTPLPGDYLEGPAAYDAGENPLEQIITQKWIANMINGYEGWIEWRRTGFPNLKPISASLNNDLLPVRMPYPAEEEALNAENYDQAAENTNGNSINAPVWWDSE</sequence>
<dbReference type="RefSeq" id="WP_083644257.1">
    <property type="nucleotide sequence ID" value="NZ_AMRU01000001.1"/>
</dbReference>